<proteinExistence type="predicted"/>
<keyword evidence="1" id="KW-0732">Signal</keyword>
<dbReference type="EMBL" id="BGPR01000875">
    <property type="protein sequence ID" value="GBM38700.1"/>
    <property type="molecule type" value="Genomic_DNA"/>
</dbReference>
<evidence type="ECO:0000313" key="3">
    <source>
        <dbReference type="Proteomes" id="UP000499080"/>
    </source>
</evidence>
<sequence length="145" mass="16713">MMLLVKLILITTYLLHQPSRLTSTYDIGFTIQTFRMAPLTKSFVFVGSDRQRLLRTTEMFKLVTRVNPNYKVSYRVAPFHGVNVDYPTTYPHMEDFRLGSRPFEIVPMGMADYLLDSLRRLTSPRKGHAVARAGLFYCSNPSRSV</sequence>
<feature type="signal peptide" evidence="1">
    <location>
        <begin position="1"/>
        <end position="16"/>
    </location>
</feature>
<evidence type="ECO:0000313" key="2">
    <source>
        <dbReference type="EMBL" id="GBM38700.1"/>
    </source>
</evidence>
<accession>A0A4Y2FB05</accession>
<dbReference type="AlphaFoldDB" id="A0A4Y2FB05"/>
<gene>
    <name evidence="2" type="ORF">AVEN_54734_1</name>
</gene>
<dbReference type="Proteomes" id="UP000499080">
    <property type="component" value="Unassembled WGS sequence"/>
</dbReference>
<comment type="caution">
    <text evidence="2">The sequence shown here is derived from an EMBL/GenBank/DDBJ whole genome shotgun (WGS) entry which is preliminary data.</text>
</comment>
<reference evidence="2 3" key="1">
    <citation type="journal article" date="2019" name="Sci. Rep.">
        <title>Orb-weaving spider Araneus ventricosus genome elucidates the spidroin gene catalogue.</title>
        <authorList>
            <person name="Kono N."/>
            <person name="Nakamura H."/>
            <person name="Ohtoshi R."/>
            <person name="Moran D.A.P."/>
            <person name="Shinohara A."/>
            <person name="Yoshida Y."/>
            <person name="Fujiwara M."/>
            <person name="Mori M."/>
            <person name="Tomita M."/>
            <person name="Arakawa K."/>
        </authorList>
    </citation>
    <scope>NUCLEOTIDE SEQUENCE [LARGE SCALE GENOMIC DNA]</scope>
</reference>
<name>A0A4Y2FB05_ARAVE</name>
<keyword evidence="3" id="KW-1185">Reference proteome</keyword>
<protein>
    <submittedName>
        <fullName evidence="2">Uncharacterized protein</fullName>
    </submittedName>
</protein>
<organism evidence="2 3">
    <name type="scientific">Araneus ventricosus</name>
    <name type="common">Orbweaver spider</name>
    <name type="synonym">Epeira ventricosa</name>
    <dbReference type="NCBI Taxonomy" id="182803"/>
    <lineage>
        <taxon>Eukaryota</taxon>
        <taxon>Metazoa</taxon>
        <taxon>Ecdysozoa</taxon>
        <taxon>Arthropoda</taxon>
        <taxon>Chelicerata</taxon>
        <taxon>Arachnida</taxon>
        <taxon>Araneae</taxon>
        <taxon>Araneomorphae</taxon>
        <taxon>Entelegynae</taxon>
        <taxon>Araneoidea</taxon>
        <taxon>Araneidae</taxon>
        <taxon>Araneus</taxon>
    </lineage>
</organism>
<evidence type="ECO:0000256" key="1">
    <source>
        <dbReference type="SAM" id="SignalP"/>
    </source>
</evidence>
<feature type="chain" id="PRO_5021383583" evidence="1">
    <location>
        <begin position="17"/>
        <end position="145"/>
    </location>
</feature>